<dbReference type="SUPFAM" id="SSF53335">
    <property type="entry name" value="S-adenosyl-L-methionine-dependent methyltransferases"/>
    <property type="match status" value="1"/>
</dbReference>
<dbReference type="Gene3D" id="3.40.50.150">
    <property type="entry name" value="Vaccinia Virus protein VP39"/>
    <property type="match status" value="1"/>
</dbReference>
<dbReference type="InterPro" id="IPR029063">
    <property type="entry name" value="SAM-dependent_MTases_sf"/>
</dbReference>
<dbReference type="InterPro" id="IPR013216">
    <property type="entry name" value="Methyltransf_11"/>
</dbReference>
<evidence type="ECO:0000256" key="3">
    <source>
        <dbReference type="ARBA" id="ARBA00022679"/>
    </source>
</evidence>
<gene>
    <name evidence="5" type="primary">EEF1AKNMT</name>
    <name evidence="5" type="ORF">SNEC2469_LOCUS11238</name>
</gene>
<dbReference type="InterPro" id="IPR051419">
    <property type="entry name" value="Lys/N-term_MeTrsfase_sf"/>
</dbReference>
<dbReference type="CDD" id="cd02440">
    <property type="entry name" value="AdoMet_MTases"/>
    <property type="match status" value="1"/>
</dbReference>
<keyword evidence="2" id="KW-0489">Methyltransferase</keyword>
<organism evidence="5 6">
    <name type="scientific">Symbiodinium necroappetens</name>
    <dbReference type="NCBI Taxonomy" id="1628268"/>
    <lineage>
        <taxon>Eukaryota</taxon>
        <taxon>Sar</taxon>
        <taxon>Alveolata</taxon>
        <taxon>Dinophyceae</taxon>
        <taxon>Suessiales</taxon>
        <taxon>Symbiodiniaceae</taxon>
        <taxon>Symbiodinium</taxon>
    </lineage>
</organism>
<protein>
    <submittedName>
        <fullName evidence="5">EEF1AKNMT protein</fullName>
    </submittedName>
</protein>
<feature type="non-terminal residue" evidence="5">
    <location>
        <position position="1"/>
    </location>
</feature>
<reference evidence="5" key="1">
    <citation type="submission" date="2021-02" db="EMBL/GenBank/DDBJ databases">
        <authorList>
            <person name="Dougan E. K."/>
            <person name="Rhodes N."/>
            <person name="Thang M."/>
            <person name="Chan C."/>
        </authorList>
    </citation>
    <scope>NUCLEOTIDE SEQUENCE</scope>
</reference>
<dbReference type="EMBL" id="CAJNJA010017816">
    <property type="protein sequence ID" value="CAE7408713.1"/>
    <property type="molecule type" value="Genomic_DNA"/>
</dbReference>
<dbReference type="GO" id="GO:0032259">
    <property type="term" value="P:methylation"/>
    <property type="evidence" value="ECO:0007669"/>
    <property type="project" value="UniProtKB-KW"/>
</dbReference>
<evidence type="ECO:0000256" key="1">
    <source>
        <dbReference type="ARBA" id="ARBA00008361"/>
    </source>
</evidence>
<accession>A0A812QX43</accession>
<dbReference type="AlphaFoldDB" id="A0A812QX43"/>
<dbReference type="Pfam" id="PF08241">
    <property type="entry name" value="Methyltransf_11"/>
    <property type="match status" value="1"/>
</dbReference>
<dbReference type="GO" id="GO:0008757">
    <property type="term" value="F:S-adenosylmethionine-dependent methyltransferase activity"/>
    <property type="evidence" value="ECO:0007669"/>
    <property type="project" value="InterPro"/>
</dbReference>
<keyword evidence="3" id="KW-0808">Transferase</keyword>
<evidence type="ECO:0000313" key="5">
    <source>
        <dbReference type="EMBL" id="CAE7408713.1"/>
    </source>
</evidence>
<proteinExistence type="inferred from homology"/>
<dbReference type="Proteomes" id="UP000601435">
    <property type="component" value="Unassembled WGS sequence"/>
</dbReference>
<comment type="similarity">
    <text evidence="1">Belongs to the methyltransferase superfamily.</text>
</comment>
<dbReference type="PANTHER" id="PTHR12176">
    <property type="entry name" value="SAM-DEPENDENT METHYLTRANSFERASE SUPERFAMILY PROTEIN"/>
    <property type="match status" value="1"/>
</dbReference>
<feature type="domain" description="Methyltransferase type 11" evidence="4">
    <location>
        <begin position="54"/>
        <end position="170"/>
    </location>
</feature>
<sequence>MAGADCAPNSVEYWDDFYDDRRSAYDTLYGYEDLRTLLLSLMPLDSRRGQSKVLHAGCGTSNVTDGLWRDGFRSILNIDFSDVVVKLMADRWSDRAALSTEGDAMLTGVQWQQMDLTDLSQLASAHFDMVLEKFTFDAILCQAKDDMLDPRGAAALRELHRVLKLDGVLVSVAWGAERRKALLRSGGLFDVEVHLLPGQASQRPYVYFCRKRLPLPGSSVASQSCEIRGCKGNTRHGIPRSDRLHRILWMTSTPSSGLYVALAHYCGCLCQGSKTDCSASSALISIFDEAEAEYSRMQSSERSKCLRSTDSNYAQARHQRAQEAKEPQVQIRTDGSLEVVIQLDGHAATDLTLDLSESELRWSLEGLTRSLPLPFAIDASSATARRFKNK</sequence>
<evidence type="ECO:0000259" key="4">
    <source>
        <dbReference type="Pfam" id="PF08241"/>
    </source>
</evidence>
<comment type="caution">
    <text evidence="5">The sequence shown here is derived from an EMBL/GenBank/DDBJ whole genome shotgun (WGS) entry which is preliminary data.</text>
</comment>
<evidence type="ECO:0000256" key="2">
    <source>
        <dbReference type="ARBA" id="ARBA00022603"/>
    </source>
</evidence>
<evidence type="ECO:0000313" key="6">
    <source>
        <dbReference type="Proteomes" id="UP000601435"/>
    </source>
</evidence>
<name>A0A812QX43_9DINO</name>
<dbReference type="OrthoDB" id="411785at2759"/>
<keyword evidence="6" id="KW-1185">Reference proteome</keyword>